<dbReference type="Gene3D" id="2.60.40.10">
    <property type="entry name" value="Immunoglobulins"/>
    <property type="match status" value="4"/>
</dbReference>
<dbReference type="InterPro" id="IPR003598">
    <property type="entry name" value="Ig_sub2"/>
</dbReference>
<dbReference type="InterPro" id="IPR036179">
    <property type="entry name" value="Ig-like_dom_sf"/>
</dbReference>
<dbReference type="CDD" id="cd00096">
    <property type="entry name" value="Ig"/>
    <property type="match status" value="2"/>
</dbReference>
<evidence type="ECO:0000259" key="1">
    <source>
        <dbReference type="PROSITE" id="PS50835"/>
    </source>
</evidence>
<protein>
    <recommendedName>
        <fullName evidence="1">Ig-like domain-containing protein</fullName>
    </recommendedName>
</protein>
<name>H2SE29_TAKRU</name>
<accession>H2SE29</accession>
<organism evidence="2 3">
    <name type="scientific">Takifugu rubripes</name>
    <name type="common">Japanese pufferfish</name>
    <name type="synonym">Fugu rubripes</name>
    <dbReference type="NCBI Taxonomy" id="31033"/>
    <lineage>
        <taxon>Eukaryota</taxon>
        <taxon>Metazoa</taxon>
        <taxon>Chordata</taxon>
        <taxon>Craniata</taxon>
        <taxon>Vertebrata</taxon>
        <taxon>Euteleostomi</taxon>
        <taxon>Actinopterygii</taxon>
        <taxon>Neopterygii</taxon>
        <taxon>Teleostei</taxon>
        <taxon>Neoteleostei</taxon>
        <taxon>Acanthomorphata</taxon>
        <taxon>Eupercaria</taxon>
        <taxon>Tetraodontiformes</taxon>
        <taxon>Tetradontoidea</taxon>
        <taxon>Tetraodontidae</taxon>
        <taxon>Takifugu</taxon>
    </lineage>
</organism>
<dbReference type="Pfam" id="PF13895">
    <property type="entry name" value="Ig_2"/>
    <property type="match status" value="3"/>
</dbReference>
<dbReference type="GeneTree" id="ENSGT00940000166369"/>
<dbReference type="HOGENOM" id="CLU_024444_2_2_1"/>
<dbReference type="SMART" id="SM00409">
    <property type="entry name" value="IG"/>
    <property type="match status" value="4"/>
</dbReference>
<reference evidence="2 3" key="1">
    <citation type="journal article" date="2011" name="Genome Biol. Evol.">
        <title>Integration of the genetic map and genome assembly of fugu facilitates insights into distinct features of genome evolution in teleosts and mammals.</title>
        <authorList>
            <person name="Kai W."/>
            <person name="Kikuchi K."/>
            <person name="Tohari S."/>
            <person name="Chew A.K."/>
            <person name="Tay A."/>
            <person name="Fujiwara A."/>
            <person name="Hosoya S."/>
            <person name="Suetake H."/>
            <person name="Naruse K."/>
            <person name="Brenner S."/>
            <person name="Suzuki Y."/>
            <person name="Venkatesh B."/>
        </authorList>
    </citation>
    <scope>NUCLEOTIDE SEQUENCE [LARGE SCALE GENOMIC DNA]</scope>
</reference>
<dbReference type="SUPFAM" id="SSF48726">
    <property type="entry name" value="Immunoglobulin"/>
    <property type="match status" value="4"/>
</dbReference>
<feature type="domain" description="Ig-like" evidence="1">
    <location>
        <begin position="241"/>
        <end position="315"/>
    </location>
</feature>
<dbReference type="OMA" id="CHYDERI"/>
<reference evidence="2" key="3">
    <citation type="submission" date="2025-09" db="UniProtKB">
        <authorList>
            <consortium name="Ensembl"/>
        </authorList>
    </citation>
    <scope>IDENTIFICATION</scope>
</reference>
<dbReference type="PROSITE" id="PS50835">
    <property type="entry name" value="IG_LIKE"/>
    <property type="match status" value="3"/>
</dbReference>
<feature type="domain" description="Ig-like" evidence="1">
    <location>
        <begin position="174"/>
        <end position="236"/>
    </location>
</feature>
<dbReference type="Proteomes" id="UP000005226">
    <property type="component" value="Chromosome 17"/>
</dbReference>
<dbReference type="PANTHER" id="PTHR46013">
    <property type="entry name" value="VASCULAR CELL ADHESION MOLECULE 1"/>
    <property type="match status" value="1"/>
</dbReference>
<proteinExistence type="predicted"/>
<evidence type="ECO:0000313" key="3">
    <source>
        <dbReference type="Proteomes" id="UP000005226"/>
    </source>
</evidence>
<dbReference type="Ensembl" id="ENSTRUT00000010718.3">
    <property type="protein sequence ID" value="ENSTRUP00000010660.3"/>
    <property type="gene ID" value="ENSTRUG00000030550.1"/>
</dbReference>
<dbReference type="InterPro" id="IPR003599">
    <property type="entry name" value="Ig_sub"/>
</dbReference>
<dbReference type="AlphaFoldDB" id="H2SE29"/>
<evidence type="ECO:0000313" key="2">
    <source>
        <dbReference type="Ensembl" id="ENSTRUP00000010660.3"/>
    </source>
</evidence>
<dbReference type="PANTHER" id="PTHR46013:SF4">
    <property type="entry name" value="B-CELL RECEPTOR CD22-RELATED"/>
    <property type="match status" value="1"/>
</dbReference>
<dbReference type="InParanoid" id="H2SE29"/>
<feature type="domain" description="Ig-like" evidence="1">
    <location>
        <begin position="84"/>
        <end position="167"/>
    </location>
</feature>
<dbReference type="InterPro" id="IPR007110">
    <property type="entry name" value="Ig-like_dom"/>
</dbReference>
<sequence length="315" mass="34956">HKPVMSICTFKGSSVDISCHYDERISSSFWYRFEVPPHHRDLTADPQYGGRVEVFSPIGSSTLRIKDLKKNDSANYRFKITNAPTVPLVTMSPPGGAVQNSSVNLTCHSDANPEAKYAWFRANQMLVSEESQLFIKSLQASDCGEYYCTAENHLLSSPDAPKSCSVSVSPSAVVAENTTVTLSCSSDANPAANYSWYKENQTLTHQQEGVYRFTSIRSEDGGIYHCRSENQYGEINSTEPPDTLRAHLSVSSPGEVEEDTTVTLRCSSDANPAANYSWYKEGENSPKSSEQNFTITHVRAEDSGHYSLNVFRQQM</sequence>
<reference evidence="2" key="2">
    <citation type="submission" date="2025-08" db="UniProtKB">
        <authorList>
            <consortium name="Ensembl"/>
        </authorList>
    </citation>
    <scope>IDENTIFICATION</scope>
</reference>
<dbReference type="SMART" id="SM00408">
    <property type="entry name" value="IGc2"/>
    <property type="match status" value="4"/>
</dbReference>
<keyword evidence="3" id="KW-1185">Reference proteome</keyword>
<dbReference type="InterPro" id="IPR013783">
    <property type="entry name" value="Ig-like_fold"/>
</dbReference>